<dbReference type="InterPro" id="IPR050490">
    <property type="entry name" value="Bact_solute-bd_prot1"/>
</dbReference>
<organism evidence="1 2">
    <name type="scientific">Microbacterium faecale</name>
    <dbReference type="NCBI Taxonomy" id="1804630"/>
    <lineage>
        <taxon>Bacteria</taxon>
        <taxon>Bacillati</taxon>
        <taxon>Actinomycetota</taxon>
        <taxon>Actinomycetes</taxon>
        <taxon>Micrococcales</taxon>
        <taxon>Microbacteriaceae</taxon>
        <taxon>Microbacterium</taxon>
    </lineage>
</organism>
<dbReference type="EMBL" id="BMHO01000001">
    <property type="protein sequence ID" value="GGD29934.1"/>
    <property type="molecule type" value="Genomic_DNA"/>
</dbReference>
<accession>A0A916Y4X9</accession>
<dbReference type="PANTHER" id="PTHR43649:SF12">
    <property type="entry name" value="DIACETYLCHITOBIOSE BINDING PROTEIN DASA"/>
    <property type="match status" value="1"/>
</dbReference>
<dbReference type="Pfam" id="PF13416">
    <property type="entry name" value="SBP_bac_8"/>
    <property type="match status" value="1"/>
</dbReference>
<reference evidence="1" key="1">
    <citation type="journal article" date="2014" name="Int. J. Syst. Evol. Microbiol.">
        <title>Complete genome sequence of Corynebacterium casei LMG S-19264T (=DSM 44701T), isolated from a smear-ripened cheese.</title>
        <authorList>
            <consortium name="US DOE Joint Genome Institute (JGI-PGF)"/>
            <person name="Walter F."/>
            <person name="Albersmeier A."/>
            <person name="Kalinowski J."/>
            <person name="Ruckert C."/>
        </authorList>
    </citation>
    <scope>NUCLEOTIDE SEQUENCE</scope>
    <source>
        <strain evidence="1">CGMCC 1.15152</strain>
    </source>
</reference>
<dbReference type="PANTHER" id="PTHR43649">
    <property type="entry name" value="ARABINOSE-BINDING PROTEIN-RELATED"/>
    <property type="match status" value="1"/>
</dbReference>
<dbReference type="SUPFAM" id="SSF53850">
    <property type="entry name" value="Periplasmic binding protein-like II"/>
    <property type="match status" value="1"/>
</dbReference>
<sequence length="375" mass="40638">MTTLRGITWDHPRGYDCLVAASAEYARQTGVTVTWQKHPLSAFEGAPIEELAADYDLLVMDHPHIPEAVEKGALAALDGHGFDDELAALASQSVGPSHDTYAYRGHQYGLATDSAAQVAVYRPDLLPEPPRDWDGVFELAREGRVLWPAHPVHALSSLVTLTGNAGAPPASDPGSFLDEEFAGAALERMHALAELVPEANLAQNPIDIAEELSATDRYAYAPLIYGYVNYSRPGFRRHRLQFIDIPRGPAGVAGSQIGGAGIAVSATASDVDAGRAFALWLASPDVQRGVYYDNGGQPGYGAAWEDERLNEDSLDFFRGTRQTLEGASIRPRFAGWPAFQNQASVWTNQALRRDISDGELFRLLREGAAELLVED</sequence>
<comment type="caution">
    <text evidence="1">The sequence shown here is derived from an EMBL/GenBank/DDBJ whole genome shotgun (WGS) entry which is preliminary data.</text>
</comment>
<name>A0A916Y4X9_9MICO</name>
<dbReference type="Proteomes" id="UP000633205">
    <property type="component" value="Unassembled WGS sequence"/>
</dbReference>
<dbReference type="RefSeq" id="WP_188710979.1">
    <property type="nucleotide sequence ID" value="NZ_BMHO01000001.1"/>
</dbReference>
<reference evidence="1" key="2">
    <citation type="submission" date="2020-09" db="EMBL/GenBank/DDBJ databases">
        <authorList>
            <person name="Sun Q."/>
            <person name="Zhou Y."/>
        </authorList>
    </citation>
    <scope>NUCLEOTIDE SEQUENCE</scope>
    <source>
        <strain evidence="1">CGMCC 1.15152</strain>
    </source>
</reference>
<evidence type="ECO:0000313" key="2">
    <source>
        <dbReference type="Proteomes" id="UP000633205"/>
    </source>
</evidence>
<gene>
    <name evidence="1" type="ORF">GCM10010915_07720</name>
</gene>
<dbReference type="Gene3D" id="3.40.190.10">
    <property type="entry name" value="Periplasmic binding protein-like II"/>
    <property type="match status" value="2"/>
</dbReference>
<proteinExistence type="predicted"/>
<dbReference type="InterPro" id="IPR006059">
    <property type="entry name" value="SBP"/>
</dbReference>
<evidence type="ECO:0000313" key="1">
    <source>
        <dbReference type="EMBL" id="GGD29934.1"/>
    </source>
</evidence>
<keyword evidence="2" id="KW-1185">Reference proteome</keyword>
<protein>
    <submittedName>
        <fullName evidence="1">ABC transporter substrate-binding protein</fullName>
    </submittedName>
</protein>
<dbReference type="AlphaFoldDB" id="A0A916Y4X9"/>